<feature type="compositionally biased region" description="Basic and acidic residues" evidence="6">
    <location>
        <begin position="18"/>
        <end position="30"/>
    </location>
</feature>
<keyword evidence="3 7" id="KW-0812">Transmembrane</keyword>
<evidence type="ECO:0000256" key="5">
    <source>
        <dbReference type="ARBA" id="ARBA00023136"/>
    </source>
</evidence>
<gene>
    <name evidence="8" type="primary">wtf13</name>
</gene>
<sequence length="364" mass="40136">MKNNYTSLKSPIDEEDELKTGHEIDLEKGLLPEYDSEEEGALPPYSDISKLANPVPEDSSTGPTETTNPNVERRQEFKDSHPYIYFLLRLLISVLAVSVVFFTAWVCVNPLEKSIFGKVAFSVTIGITCPIVFIAIFCFFETWTQAVAQCIKVTVIFLAQCVKVTAISLAQCVKVTAVFLAKCVKVIAVGLYNSKKDLVVTIWLAWVVICFILFGCVKDGRLNLNKALICSTCSISAALFFILLLVCIPIWTLKHMLFGLFQVLGVQSCVVIVTKGLMYLFDKHIDATGYEIEASSLFVIGNFLFFYEMERPGALKRMPKFIGNGIASFLGGIANAIGGIANAFRGANDNNDIPLGEMDVESEV</sequence>
<comment type="subcellular location">
    <subcellularLocation>
        <location evidence="1">Membrane</location>
        <topology evidence="1">Multi-pass membrane protein</topology>
    </subcellularLocation>
</comment>
<evidence type="ECO:0000313" key="8">
    <source>
        <dbReference type="EMBL" id="QBL54271.1"/>
    </source>
</evidence>
<keyword evidence="4 7" id="KW-1133">Transmembrane helix</keyword>
<feature type="transmembrane region" description="Helical" evidence="7">
    <location>
        <begin position="292"/>
        <end position="309"/>
    </location>
</feature>
<proteinExistence type="inferred from homology"/>
<reference evidence="8" key="1">
    <citation type="submission" date="2018-09" db="EMBL/GenBank/DDBJ databases">
        <title>Killer meiotic drive and dynamic evolution of the wtf gene family.</title>
        <authorList>
            <person name="Eickbush M.T."/>
            <person name="Young J.M."/>
            <person name="Zanders S.E."/>
        </authorList>
    </citation>
    <scope>NUCLEOTIDE SEQUENCE</scope>
    <source>
        <strain evidence="8">FY29033</strain>
    </source>
</reference>
<dbReference type="GO" id="GO:0110134">
    <property type="term" value="P:meiotic drive"/>
    <property type="evidence" value="ECO:0007669"/>
    <property type="project" value="InterPro"/>
</dbReference>
<feature type="region of interest" description="Disordered" evidence="6">
    <location>
        <begin position="1"/>
        <end position="73"/>
    </location>
</feature>
<protein>
    <submittedName>
        <fullName evidence="8">Wtf13</fullName>
    </submittedName>
</protein>
<organism evidence="8">
    <name type="scientific">Schizosaccharomyces pombe</name>
    <name type="common">Fission yeast</name>
    <dbReference type="NCBI Taxonomy" id="4896"/>
    <lineage>
        <taxon>Eukaryota</taxon>
        <taxon>Fungi</taxon>
        <taxon>Dikarya</taxon>
        <taxon>Ascomycota</taxon>
        <taxon>Taphrinomycotina</taxon>
        <taxon>Schizosaccharomycetes</taxon>
        <taxon>Schizosaccharomycetales</taxon>
        <taxon>Schizosaccharomycetaceae</taxon>
        <taxon>Schizosaccharomyces</taxon>
    </lineage>
</organism>
<feature type="transmembrane region" description="Helical" evidence="7">
    <location>
        <begin position="228"/>
        <end position="251"/>
    </location>
</feature>
<evidence type="ECO:0000256" key="6">
    <source>
        <dbReference type="SAM" id="MobiDB-lite"/>
    </source>
</evidence>
<dbReference type="VEuPathDB" id="FungiDB:SPCC285.07c"/>
<feature type="transmembrane region" description="Helical" evidence="7">
    <location>
        <begin position="321"/>
        <end position="344"/>
    </location>
</feature>
<dbReference type="Pfam" id="PF03303">
    <property type="entry name" value="WTF"/>
    <property type="match status" value="2"/>
</dbReference>
<comment type="similarity">
    <text evidence="2">Belongs to the WTF family.</text>
</comment>
<accession>A0A482ATV2</accession>
<evidence type="ECO:0000256" key="4">
    <source>
        <dbReference type="ARBA" id="ARBA00022989"/>
    </source>
</evidence>
<feature type="transmembrane region" description="Helical" evidence="7">
    <location>
        <begin position="83"/>
        <end position="107"/>
    </location>
</feature>
<keyword evidence="5 7" id="KW-0472">Membrane</keyword>
<evidence type="ECO:0000256" key="1">
    <source>
        <dbReference type="ARBA" id="ARBA00004141"/>
    </source>
</evidence>
<dbReference type="AlphaFoldDB" id="A0A482ATV2"/>
<dbReference type="InterPro" id="IPR004982">
    <property type="entry name" value="WTF"/>
</dbReference>
<feature type="compositionally biased region" description="Polar residues" evidence="6">
    <location>
        <begin position="58"/>
        <end position="70"/>
    </location>
</feature>
<name>A0A482ATV2_SCHPM</name>
<dbReference type="GO" id="GO:0016020">
    <property type="term" value="C:membrane"/>
    <property type="evidence" value="ECO:0007669"/>
    <property type="project" value="UniProtKB-SubCell"/>
</dbReference>
<feature type="transmembrane region" description="Helical" evidence="7">
    <location>
        <begin position="119"/>
        <end position="140"/>
    </location>
</feature>
<evidence type="ECO:0000256" key="3">
    <source>
        <dbReference type="ARBA" id="ARBA00022692"/>
    </source>
</evidence>
<evidence type="ECO:0000256" key="7">
    <source>
        <dbReference type="SAM" id="Phobius"/>
    </source>
</evidence>
<feature type="transmembrane region" description="Helical" evidence="7">
    <location>
        <begin position="198"/>
        <end position="216"/>
    </location>
</feature>
<evidence type="ECO:0000256" key="2">
    <source>
        <dbReference type="ARBA" id="ARBA00007170"/>
    </source>
</evidence>
<dbReference type="EMBL" id="MH837204">
    <property type="protein sequence ID" value="QBL54271.1"/>
    <property type="molecule type" value="Genomic_DNA"/>
</dbReference>